<sequence length="348" mass="37708">MGQLLTGYLGTYTKNASEGIYRFTLDLDQEKITTVDAVGHVDNPTYVTLSSDGSYLYAVSKEGEEGGVTAFKVDHETNALTKLNSLAKAGSPPCHVSVNKANTLLVTANYHTKEIISYHLNTDGSVKGIADIKVHEGSGPHERQEKPHMHFSGFTPDERYVIAVDLGSDAITSYKVEEDGSLTKEAVFVAPHGSGPRHIAFHPNGAIAYVMTELTSVVLTLAYDAHTGVFTLINTIKAIPDAHTSTNDGSAVHVSNDGCFVYVGNRGHNSVTVFKVNPIDFSISLVEYVDSLGDWPRDFALTPDNDYLVCSNQNSGSLTLFKRDKETGMLTPVQQDVYAPEAVCVKFI</sequence>
<dbReference type="PANTHER" id="PTHR30344">
    <property type="entry name" value="6-PHOSPHOGLUCONOLACTONASE-RELATED"/>
    <property type="match status" value="1"/>
</dbReference>
<dbReference type="GO" id="GO:0005829">
    <property type="term" value="C:cytosol"/>
    <property type="evidence" value="ECO:0007669"/>
    <property type="project" value="TreeGrafter"/>
</dbReference>
<comment type="similarity">
    <text evidence="1">Belongs to the cycloisomerase 2 family.</text>
</comment>
<dbReference type="RefSeq" id="WP_089803298.1">
    <property type="nucleotide sequence ID" value="NZ_BJYE01000035.1"/>
</dbReference>
<dbReference type="FunFam" id="2.130.10.10:FF:000306">
    <property type="entry name" value="3-carboxymuconate cyclase"/>
    <property type="match status" value="1"/>
</dbReference>
<keyword evidence="3" id="KW-1185">Reference proteome</keyword>
<name>A0A511X3Z2_9BACI</name>
<dbReference type="Pfam" id="PF10282">
    <property type="entry name" value="Lactonase"/>
    <property type="match status" value="1"/>
</dbReference>
<dbReference type="EMBL" id="BJYE01000035">
    <property type="protein sequence ID" value="GEN57653.1"/>
    <property type="molecule type" value="Genomic_DNA"/>
</dbReference>
<dbReference type="Gene3D" id="2.130.10.10">
    <property type="entry name" value="YVTN repeat-like/Quinoprotein amine dehydrogenase"/>
    <property type="match status" value="1"/>
</dbReference>
<evidence type="ECO:0008006" key="4">
    <source>
        <dbReference type="Google" id="ProtNLM"/>
    </source>
</evidence>
<dbReference type="SUPFAM" id="SSF51004">
    <property type="entry name" value="C-terminal (heme d1) domain of cytochrome cd1-nitrite reductase"/>
    <property type="match status" value="1"/>
</dbReference>
<evidence type="ECO:0000256" key="1">
    <source>
        <dbReference type="ARBA" id="ARBA00005564"/>
    </source>
</evidence>
<accession>A0A511X3Z2</accession>
<proteinExistence type="inferred from homology"/>
<organism evidence="2 3">
    <name type="scientific">Halolactibacillus alkaliphilus</name>
    <dbReference type="NCBI Taxonomy" id="442899"/>
    <lineage>
        <taxon>Bacteria</taxon>
        <taxon>Bacillati</taxon>
        <taxon>Bacillota</taxon>
        <taxon>Bacilli</taxon>
        <taxon>Bacillales</taxon>
        <taxon>Bacillaceae</taxon>
        <taxon>Halolactibacillus</taxon>
    </lineage>
</organism>
<dbReference type="InterPro" id="IPR050282">
    <property type="entry name" value="Cycloisomerase_2"/>
</dbReference>
<evidence type="ECO:0000313" key="2">
    <source>
        <dbReference type="EMBL" id="GEN57653.1"/>
    </source>
</evidence>
<protein>
    <recommendedName>
        <fullName evidence="4">6-phosphogluconolactonase</fullName>
    </recommendedName>
</protein>
<dbReference type="STRING" id="442899.SAMN05720591_13321"/>
<dbReference type="AlphaFoldDB" id="A0A511X3Z2"/>
<dbReference type="OrthoDB" id="9790815at2"/>
<dbReference type="PANTHER" id="PTHR30344:SF1">
    <property type="entry name" value="6-PHOSPHOGLUCONOLACTONASE"/>
    <property type="match status" value="1"/>
</dbReference>
<reference evidence="2 3" key="1">
    <citation type="submission" date="2019-07" db="EMBL/GenBank/DDBJ databases">
        <title>Whole genome shotgun sequence of Halolactibacillus alkaliphilus NBRC 103919.</title>
        <authorList>
            <person name="Hosoyama A."/>
            <person name="Uohara A."/>
            <person name="Ohji S."/>
            <person name="Ichikawa N."/>
        </authorList>
    </citation>
    <scope>NUCLEOTIDE SEQUENCE [LARGE SCALE GENOMIC DNA]</scope>
    <source>
        <strain evidence="2 3">NBRC 103919</strain>
    </source>
</reference>
<comment type="caution">
    <text evidence="2">The sequence shown here is derived from an EMBL/GenBank/DDBJ whole genome shotgun (WGS) entry which is preliminary data.</text>
</comment>
<dbReference type="GO" id="GO:0017057">
    <property type="term" value="F:6-phosphogluconolactonase activity"/>
    <property type="evidence" value="ECO:0007669"/>
    <property type="project" value="TreeGrafter"/>
</dbReference>
<dbReference type="Proteomes" id="UP000321400">
    <property type="component" value="Unassembled WGS sequence"/>
</dbReference>
<gene>
    <name evidence="2" type="ORF">HAL01_21170</name>
</gene>
<dbReference type="InterPro" id="IPR011048">
    <property type="entry name" value="Haem_d1_sf"/>
</dbReference>
<dbReference type="InterPro" id="IPR015943">
    <property type="entry name" value="WD40/YVTN_repeat-like_dom_sf"/>
</dbReference>
<dbReference type="InterPro" id="IPR019405">
    <property type="entry name" value="Lactonase_7-beta_prop"/>
</dbReference>
<evidence type="ECO:0000313" key="3">
    <source>
        <dbReference type="Proteomes" id="UP000321400"/>
    </source>
</evidence>